<proteinExistence type="predicted"/>
<dbReference type="EMBL" id="CAWUPB010001173">
    <property type="protein sequence ID" value="CAK7347090.1"/>
    <property type="molecule type" value="Genomic_DNA"/>
</dbReference>
<evidence type="ECO:0000313" key="3">
    <source>
        <dbReference type="Proteomes" id="UP001314170"/>
    </source>
</evidence>
<dbReference type="Pfam" id="PF05678">
    <property type="entry name" value="VQ"/>
    <property type="match status" value="1"/>
</dbReference>
<accession>A0AAV1S9A1</accession>
<dbReference type="AlphaFoldDB" id="A0AAV1S9A1"/>
<dbReference type="InterPro" id="IPR008889">
    <property type="entry name" value="VQ"/>
</dbReference>
<feature type="domain" description="VQ" evidence="1">
    <location>
        <begin position="27"/>
        <end position="46"/>
    </location>
</feature>
<evidence type="ECO:0000313" key="2">
    <source>
        <dbReference type="EMBL" id="CAK7347090.1"/>
    </source>
</evidence>
<reference evidence="2 3" key="1">
    <citation type="submission" date="2024-01" db="EMBL/GenBank/DDBJ databases">
        <authorList>
            <person name="Waweru B."/>
        </authorList>
    </citation>
    <scope>NUCLEOTIDE SEQUENCE [LARGE SCALE GENOMIC DNA]</scope>
</reference>
<protein>
    <recommendedName>
        <fullName evidence="1">VQ domain-containing protein</fullName>
    </recommendedName>
</protein>
<gene>
    <name evidence="2" type="ORF">DCAF_LOCUS19772</name>
</gene>
<evidence type="ECO:0000259" key="1">
    <source>
        <dbReference type="Pfam" id="PF05678"/>
    </source>
</evidence>
<sequence>MDDEEDRMCKNIDEKKQYSNLNQALRPKVYITDNSNFNRLVQELTGNRNMVSSPPPQITEQVQEVMGIDILGNHETESSRRMESSVIDARPVDSFDSLNQMVVSEEINQTWNQIYADVTTFDLRVDQQRNFLAARGFESWLLEIDQPCMS</sequence>
<organism evidence="2 3">
    <name type="scientific">Dovyalis caffra</name>
    <dbReference type="NCBI Taxonomy" id="77055"/>
    <lineage>
        <taxon>Eukaryota</taxon>
        <taxon>Viridiplantae</taxon>
        <taxon>Streptophyta</taxon>
        <taxon>Embryophyta</taxon>
        <taxon>Tracheophyta</taxon>
        <taxon>Spermatophyta</taxon>
        <taxon>Magnoliopsida</taxon>
        <taxon>eudicotyledons</taxon>
        <taxon>Gunneridae</taxon>
        <taxon>Pentapetalae</taxon>
        <taxon>rosids</taxon>
        <taxon>fabids</taxon>
        <taxon>Malpighiales</taxon>
        <taxon>Salicaceae</taxon>
        <taxon>Flacourtieae</taxon>
        <taxon>Dovyalis</taxon>
    </lineage>
</organism>
<comment type="caution">
    <text evidence="2">The sequence shown here is derived from an EMBL/GenBank/DDBJ whole genome shotgun (WGS) entry which is preliminary data.</text>
</comment>
<name>A0AAV1S9A1_9ROSI</name>
<keyword evidence="3" id="KW-1185">Reference proteome</keyword>
<dbReference type="Proteomes" id="UP001314170">
    <property type="component" value="Unassembled WGS sequence"/>
</dbReference>